<gene>
    <name evidence="3" type="ORF">ABFV72_04605</name>
</gene>
<dbReference type="RefSeq" id="WP_102090887.1">
    <property type="nucleotide sequence ID" value="NZ_JBDLOB010000002.1"/>
</dbReference>
<evidence type="ECO:0000256" key="2">
    <source>
        <dbReference type="SAM" id="SignalP"/>
    </source>
</evidence>
<dbReference type="PROSITE" id="PS51257">
    <property type="entry name" value="PROKAR_LIPOPROTEIN"/>
    <property type="match status" value="1"/>
</dbReference>
<evidence type="ECO:0000313" key="3">
    <source>
        <dbReference type="EMBL" id="MEN8625283.1"/>
    </source>
</evidence>
<sequence>MKTLSFSTLKTVATGSIVAALLAVTTGCVTAPNGYNGYDDLYEHTHKDNKGHKKHKDKKNDKDSYVSVVEQRAASKVRSMGYRVKDVKYKNGDRKIKIKAERGRDDYKIELGYPSYNVIKLKKD</sequence>
<evidence type="ECO:0000313" key="4">
    <source>
        <dbReference type="Proteomes" id="UP001414441"/>
    </source>
</evidence>
<feature type="chain" id="PRO_5046395720" description="PepSY domain-containing protein" evidence="2">
    <location>
        <begin position="32"/>
        <end position="124"/>
    </location>
</feature>
<organism evidence="3 4">
    <name type="scientific">Psychrobacter proteolyticus</name>
    <dbReference type="NCBI Taxonomy" id="147825"/>
    <lineage>
        <taxon>Bacteria</taxon>
        <taxon>Pseudomonadati</taxon>
        <taxon>Pseudomonadota</taxon>
        <taxon>Gammaproteobacteria</taxon>
        <taxon>Moraxellales</taxon>
        <taxon>Moraxellaceae</taxon>
        <taxon>Psychrobacter</taxon>
    </lineage>
</organism>
<proteinExistence type="predicted"/>
<dbReference type="EMBL" id="JBDLOB010000002">
    <property type="protein sequence ID" value="MEN8625283.1"/>
    <property type="molecule type" value="Genomic_DNA"/>
</dbReference>
<protein>
    <recommendedName>
        <fullName evidence="5">PepSY domain-containing protein</fullName>
    </recommendedName>
</protein>
<feature type="region of interest" description="Disordered" evidence="1">
    <location>
        <begin position="46"/>
        <end position="66"/>
    </location>
</feature>
<accession>A0ABV0D3Z6</accession>
<evidence type="ECO:0000256" key="1">
    <source>
        <dbReference type="SAM" id="MobiDB-lite"/>
    </source>
</evidence>
<comment type="caution">
    <text evidence="3">The sequence shown here is derived from an EMBL/GenBank/DDBJ whole genome shotgun (WGS) entry which is preliminary data.</text>
</comment>
<evidence type="ECO:0008006" key="5">
    <source>
        <dbReference type="Google" id="ProtNLM"/>
    </source>
</evidence>
<keyword evidence="2" id="KW-0732">Signal</keyword>
<feature type="signal peptide" evidence="2">
    <location>
        <begin position="1"/>
        <end position="31"/>
    </location>
</feature>
<reference evidence="3 4" key="1">
    <citation type="submission" date="2024-05" db="EMBL/GenBank/DDBJ databases">
        <title>Genome sequencing of Marine Estuary Bacteria, Pseudoalteromonas distincta strain FA, Psychrobacter proteolyticus strain EA, and Shewanella baltica strain CA.</title>
        <authorList>
            <person name="Dieffenbach S.A."/>
            <person name="Maclea K.S."/>
        </authorList>
    </citation>
    <scope>NUCLEOTIDE SEQUENCE [LARGE SCALE GENOMIC DNA]</scope>
    <source>
        <strain evidence="3 4">EA</strain>
    </source>
</reference>
<keyword evidence="4" id="KW-1185">Reference proteome</keyword>
<dbReference type="Proteomes" id="UP001414441">
    <property type="component" value="Unassembled WGS sequence"/>
</dbReference>
<name>A0ABV0D3Z6_9GAMM</name>